<dbReference type="PANTHER" id="PTHR37810:SF9">
    <property type="entry name" value="MEMBRANE PROTEIN"/>
    <property type="match status" value="1"/>
</dbReference>
<sequence>MKNMVGLIILAPILIFTHLLMVYIQMISGKNYFYGVYVKNVDLNEDDKKRIDKSYKRRMNYTLILTIILSILLIKTFGSETIVIPIALTIYVGLSYWYLRDSYIEVKHIKSQLISYSNGESIKNQGKQSVTIDTKFINEKEKLKKKFKILFGICISISIMSFLYVAINYNNLPQTIPIHWEIDGKADAYAPKNLKNVFFINILDIGMVLMLSYMGVGTIGYRSYIDTQNKEENRKKALKYLNNIGYSLFTLTISMQLATSINPILTVNNMNIPMPLVLITIFIPIIVSIFLIYSFIMLSTLKSKNKNTYMIESDDEKWIYGFIYYNKEDPSLIVERRLGAGWTFNMAHKSAKIITIFLILITIFSLTAF</sequence>
<feature type="transmembrane region" description="Helical" evidence="1">
    <location>
        <begin position="82"/>
        <end position="99"/>
    </location>
</feature>
<comment type="caution">
    <text evidence="4">The sequence shown here is derived from an EMBL/GenBank/DDBJ whole genome shotgun (WGS) entry which is preliminary data.</text>
</comment>
<name>A0ABR7K260_9FIRM</name>
<dbReference type="PANTHER" id="PTHR37810">
    <property type="entry name" value="IMMUNITY PROTEIN SDPI"/>
    <property type="match status" value="1"/>
</dbReference>
<feature type="transmembrane region" description="Helical" evidence="1">
    <location>
        <begin position="273"/>
        <end position="296"/>
    </location>
</feature>
<organism evidence="4 5">
    <name type="scientific">Paeniclostridium hominis</name>
    <dbReference type="NCBI Taxonomy" id="2764329"/>
    <lineage>
        <taxon>Bacteria</taxon>
        <taxon>Bacillati</taxon>
        <taxon>Bacillota</taxon>
        <taxon>Clostridia</taxon>
        <taxon>Peptostreptococcales</taxon>
        <taxon>Peptostreptococcaceae</taxon>
        <taxon>Paeniclostridium</taxon>
    </lineage>
</organism>
<feature type="transmembrane region" description="Helical" evidence="1">
    <location>
        <begin position="59"/>
        <end position="76"/>
    </location>
</feature>
<reference evidence="4 5" key="1">
    <citation type="submission" date="2020-08" db="EMBL/GenBank/DDBJ databases">
        <authorList>
            <person name="Liu C."/>
            <person name="Sun Q."/>
        </authorList>
    </citation>
    <scope>NUCLEOTIDE SEQUENCE [LARGE SCALE GENOMIC DNA]</scope>
    <source>
        <strain evidence="4 5">NSJ-45</strain>
    </source>
</reference>
<feature type="transmembrane region" description="Helical" evidence="1">
    <location>
        <begin position="149"/>
        <end position="167"/>
    </location>
</feature>
<dbReference type="Proteomes" id="UP000611796">
    <property type="component" value="Unassembled WGS sequence"/>
</dbReference>
<dbReference type="Pfam" id="PF07853">
    <property type="entry name" value="DUF1648"/>
    <property type="match status" value="1"/>
</dbReference>
<protein>
    <submittedName>
        <fullName evidence="4">DUF1648 domain-containing protein</fullName>
    </submittedName>
</protein>
<dbReference type="RefSeq" id="WP_187005483.1">
    <property type="nucleotide sequence ID" value="NZ_JACRWD010000001.1"/>
</dbReference>
<dbReference type="EMBL" id="JACRWD010000001">
    <property type="protein sequence ID" value="MBC6003188.1"/>
    <property type="molecule type" value="Genomic_DNA"/>
</dbReference>
<feature type="transmembrane region" description="Helical" evidence="1">
    <location>
        <begin position="240"/>
        <end position="261"/>
    </location>
</feature>
<gene>
    <name evidence="4" type="ORF">H8891_05190</name>
</gene>
<dbReference type="Pfam" id="PF19124">
    <property type="entry name" value="DUF5808"/>
    <property type="match status" value="1"/>
</dbReference>
<evidence type="ECO:0000259" key="2">
    <source>
        <dbReference type="Pfam" id="PF07853"/>
    </source>
</evidence>
<evidence type="ECO:0000313" key="5">
    <source>
        <dbReference type="Proteomes" id="UP000611796"/>
    </source>
</evidence>
<feature type="domain" description="DUF5808" evidence="3">
    <location>
        <begin position="327"/>
        <end position="352"/>
    </location>
</feature>
<dbReference type="InterPro" id="IPR043831">
    <property type="entry name" value="DUF5808"/>
</dbReference>
<keyword evidence="1" id="KW-0472">Membrane</keyword>
<keyword evidence="1" id="KW-0812">Transmembrane</keyword>
<evidence type="ECO:0000313" key="4">
    <source>
        <dbReference type="EMBL" id="MBC6003188.1"/>
    </source>
</evidence>
<accession>A0ABR7K260</accession>
<feature type="transmembrane region" description="Helical" evidence="1">
    <location>
        <begin position="6"/>
        <end position="24"/>
    </location>
</feature>
<feature type="domain" description="DUF1648" evidence="2">
    <location>
        <begin position="158"/>
        <end position="201"/>
    </location>
</feature>
<dbReference type="InterPro" id="IPR012867">
    <property type="entry name" value="DUF1648"/>
</dbReference>
<keyword evidence="1" id="KW-1133">Transmembrane helix</keyword>
<feature type="transmembrane region" description="Helical" evidence="1">
    <location>
        <begin position="351"/>
        <end position="368"/>
    </location>
</feature>
<evidence type="ECO:0000259" key="3">
    <source>
        <dbReference type="Pfam" id="PF19124"/>
    </source>
</evidence>
<evidence type="ECO:0000256" key="1">
    <source>
        <dbReference type="SAM" id="Phobius"/>
    </source>
</evidence>
<keyword evidence="5" id="KW-1185">Reference proteome</keyword>
<proteinExistence type="predicted"/>
<feature type="transmembrane region" description="Helical" evidence="1">
    <location>
        <begin position="198"/>
        <end position="219"/>
    </location>
</feature>